<gene>
    <name evidence="1" type="ORF">BWY73_00713</name>
</gene>
<comment type="caution">
    <text evidence="1">The sequence shown here is derived from an EMBL/GenBank/DDBJ whole genome shotgun (WGS) entry which is preliminary data.</text>
</comment>
<dbReference type="AlphaFoldDB" id="A0A1V5MHH1"/>
<organism evidence="1">
    <name type="scientific">candidate division TA06 bacterium ADurb.Bin417</name>
    <dbReference type="NCBI Taxonomy" id="1852828"/>
    <lineage>
        <taxon>Bacteria</taxon>
        <taxon>Bacteria division TA06</taxon>
    </lineage>
</organism>
<reference evidence="1" key="1">
    <citation type="submission" date="2017-02" db="EMBL/GenBank/DDBJ databases">
        <title>Delving into the versatile metabolic prowess of the omnipresent phylum Bacteroidetes.</title>
        <authorList>
            <person name="Nobu M.K."/>
            <person name="Mei R."/>
            <person name="Narihiro T."/>
            <person name="Kuroda K."/>
            <person name="Liu W.-T."/>
        </authorList>
    </citation>
    <scope>NUCLEOTIDE SEQUENCE</scope>
    <source>
        <strain evidence="1">ADurb.Bin417</strain>
    </source>
</reference>
<name>A0A1V5MHH1_UNCT6</name>
<evidence type="ECO:0000313" key="1">
    <source>
        <dbReference type="EMBL" id="OPZ92636.1"/>
    </source>
</evidence>
<sequence length="46" mass="5073">MEMMLITKTARPVPMVTLTQKSMVVETEAGMAPMPGCQVFRKSVCL</sequence>
<proteinExistence type="predicted"/>
<protein>
    <submittedName>
        <fullName evidence="1">Uncharacterized protein</fullName>
    </submittedName>
</protein>
<dbReference type="EMBL" id="MWAK01000080">
    <property type="protein sequence ID" value="OPZ92636.1"/>
    <property type="molecule type" value="Genomic_DNA"/>
</dbReference>
<dbReference type="Proteomes" id="UP000485484">
    <property type="component" value="Unassembled WGS sequence"/>
</dbReference>
<accession>A0A1V5MHH1</accession>